<evidence type="ECO:0000256" key="1">
    <source>
        <dbReference type="ARBA" id="ARBA00004067"/>
    </source>
</evidence>
<evidence type="ECO:0000256" key="11">
    <source>
        <dbReference type="HAMAP-Rule" id="MF_01588"/>
    </source>
</evidence>
<dbReference type="Proteomes" id="UP001596091">
    <property type="component" value="Unassembled WGS sequence"/>
</dbReference>
<feature type="binding site" evidence="11">
    <location>
        <begin position="38"/>
        <end position="42"/>
    </location>
    <ligand>
        <name>NAD(+)</name>
        <dbReference type="ChEBI" id="CHEBI:57540"/>
    </ligand>
</feature>
<name>A0ABW1EJ73_9BACT</name>
<feature type="domain" description="BRCT" evidence="12">
    <location>
        <begin position="616"/>
        <end position="696"/>
    </location>
</feature>
<keyword evidence="14" id="KW-1185">Reference proteome</keyword>
<keyword evidence="4 11" id="KW-0479">Metal-binding</keyword>
<feature type="binding site" evidence="11">
    <location>
        <position position="118"/>
    </location>
    <ligand>
        <name>NAD(+)</name>
        <dbReference type="ChEBI" id="CHEBI:57540"/>
    </ligand>
</feature>
<evidence type="ECO:0000256" key="2">
    <source>
        <dbReference type="ARBA" id="ARBA00022598"/>
    </source>
</evidence>
<gene>
    <name evidence="11 13" type="primary">ligA</name>
    <name evidence="13" type="ORF">ACFPT7_18210</name>
</gene>
<feature type="active site" description="N6-AMP-lysine intermediate" evidence="11">
    <location>
        <position position="120"/>
    </location>
</feature>
<evidence type="ECO:0000256" key="3">
    <source>
        <dbReference type="ARBA" id="ARBA00022705"/>
    </source>
</evidence>
<keyword evidence="9 11" id="KW-0234">DNA repair</keyword>
<dbReference type="Gene3D" id="3.40.50.10190">
    <property type="entry name" value="BRCT domain"/>
    <property type="match status" value="1"/>
</dbReference>
<evidence type="ECO:0000256" key="7">
    <source>
        <dbReference type="ARBA" id="ARBA00022842"/>
    </source>
</evidence>
<feature type="binding site" evidence="11">
    <location>
        <position position="454"/>
    </location>
    <ligand>
        <name>Zn(2+)</name>
        <dbReference type="ChEBI" id="CHEBI:29105"/>
    </ligand>
</feature>
<dbReference type="PROSITE" id="PS50172">
    <property type="entry name" value="BRCT"/>
    <property type="match status" value="1"/>
</dbReference>
<sequence>MTVNQHDGAPETRIEELREQLRHHEYLYYVLDKPEISDADYDKLFRELKSLEEAHPELLTPDSPTQRVGGRPAEGFQKVAHTRPMLSLDNANSEAELRDWDRRVHELAGNLPIRYVTELKMDGLSLALHYQLDAKGNAHLLRGLTRGDGAIGEDVTTNVRTIRSVPLSIPESKLHKSHLELTQTTAEPYSGAHIAFEVRGEIVMPLESFKKANEERVREGLDPAANPRNFAAGTIRTLDTKVVASRRLDFYSYFLLINGEYYSGGQHATLETLTALGFRVNPHRDTYTTVDEILSFLTKVEETREGLPYEIDGVVIKVDSRETQARLGYTGRAPRWAIAYKFAARTVVARIREIQVTVGRTGKLTPLAVLDPVVVGGVTITNVGLFNADEVARLGIRAGGYARVQRAGDVIPNIVEAVVDAEHPEGPAPFVMPTHCPVCGTEAQQTEGEVDTYCMNVDCPARIWGSLLYFASRGVMNIEGMGDVLAQQLLNAGFIHSLADIYTLTKEQLLSLERMGEKSAQSVLDQIERSKQAGLARLLMGLGIRHVGERTAEMLASDFGSMEALEKATQEDLQRTQDIGPKVASSIVEFFSIEKNRELVKRFAELGLKMTAEKKQKSNQLEGLTFVLTGTFPTLSREEAKEVIEAAGGKVSGSVSKKTNYVVAGEEAGSKLAKAQELNISIIDEAVLLAMLDKTS</sequence>
<dbReference type="Pfam" id="PF12826">
    <property type="entry name" value="HHH_2"/>
    <property type="match status" value="1"/>
</dbReference>
<dbReference type="SUPFAM" id="SSF56091">
    <property type="entry name" value="DNA ligase/mRNA capping enzyme, catalytic domain"/>
    <property type="match status" value="1"/>
</dbReference>
<dbReference type="PROSITE" id="PS01056">
    <property type="entry name" value="DNA_LIGASE_N2"/>
    <property type="match status" value="1"/>
</dbReference>
<dbReference type="PANTHER" id="PTHR23389">
    <property type="entry name" value="CHROMOSOME TRANSMISSION FIDELITY FACTOR 18"/>
    <property type="match status" value="1"/>
</dbReference>
<dbReference type="NCBIfam" id="TIGR00575">
    <property type="entry name" value="dnlj"/>
    <property type="match status" value="1"/>
</dbReference>
<evidence type="ECO:0000256" key="4">
    <source>
        <dbReference type="ARBA" id="ARBA00022723"/>
    </source>
</evidence>
<evidence type="ECO:0000256" key="10">
    <source>
        <dbReference type="ARBA" id="ARBA00034005"/>
    </source>
</evidence>
<dbReference type="InterPro" id="IPR004150">
    <property type="entry name" value="NAD_DNA_ligase_OB"/>
</dbReference>
<keyword evidence="11" id="KW-0464">Manganese</keyword>
<dbReference type="SUPFAM" id="SSF47781">
    <property type="entry name" value="RuvA domain 2-like"/>
    <property type="match status" value="1"/>
</dbReference>
<dbReference type="InterPro" id="IPR001357">
    <property type="entry name" value="BRCT_dom"/>
</dbReference>
<dbReference type="PANTHER" id="PTHR23389:SF9">
    <property type="entry name" value="DNA LIGASE"/>
    <property type="match status" value="1"/>
</dbReference>
<dbReference type="InterPro" id="IPR012340">
    <property type="entry name" value="NA-bd_OB-fold"/>
</dbReference>
<dbReference type="InterPro" id="IPR013839">
    <property type="entry name" value="DNAligase_adenylation"/>
</dbReference>
<comment type="catalytic activity">
    <reaction evidence="10 11">
        <text>NAD(+) + (deoxyribonucleotide)n-3'-hydroxyl + 5'-phospho-(deoxyribonucleotide)m = (deoxyribonucleotide)n+m + AMP + beta-nicotinamide D-nucleotide.</text>
        <dbReference type="EC" id="6.5.1.2"/>
    </reaction>
</comment>
<dbReference type="Gene3D" id="3.30.470.30">
    <property type="entry name" value="DNA ligase/mRNA capping enzyme"/>
    <property type="match status" value="1"/>
</dbReference>
<dbReference type="EC" id="6.5.1.2" evidence="11"/>
<reference evidence="14" key="1">
    <citation type="journal article" date="2019" name="Int. J. Syst. Evol. Microbiol.">
        <title>The Global Catalogue of Microorganisms (GCM) 10K type strain sequencing project: providing services to taxonomists for standard genome sequencing and annotation.</title>
        <authorList>
            <consortium name="The Broad Institute Genomics Platform"/>
            <consortium name="The Broad Institute Genome Sequencing Center for Infectious Disease"/>
            <person name="Wu L."/>
            <person name="Ma J."/>
        </authorList>
    </citation>
    <scope>NUCLEOTIDE SEQUENCE [LARGE SCALE GENOMIC DNA]</scope>
    <source>
        <strain evidence="14">JCM 4087</strain>
    </source>
</reference>
<dbReference type="Pfam" id="PF01653">
    <property type="entry name" value="DNA_ligase_aden"/>
    <property type="match status" value="1"/>
</dbReference>
<keyword evidence="3 11" id="KW-0235">DNA replication</keyword>
<dbReference type="Gene3D" id="6.20.10.30">
    <property type="match status" value="1"/>
</dbReference>
<dbReference type="PIRSF" id="PIRSF001604">
    <property type="entry name" value="LigA"/>
    <property type="match status" value="1"/>
</dbReference>
<dbReference type="InterPro" id="IPR041663">
    <property type="entry name" value="DisA/LigA_HHH"/>
</dbReference>
<dbReference type="HAMAP" id="MF_01588">
    <property type="entry name" value="DNA_ligase_A"/>
    <property type="match status" value="1"/>
</dbReference>
<feature type="binding site" evidence="11">
    <location>
        <position position="317"/>
    </location>
    <ligand>
        <name>NAD(+)</name>
        <dbReference type="ChEBI" id="CHEBI:57540"/>
    </ligand>
</feature>
<dbReference type="RefSeq" id="WP_263341979.1">
    <property type="nucleotide sequence ID" value="NZ_JAGSYH010000009.1"/>
</dbReference>
<dbReference type="SUPFAM" id="SSF52113">
    <property type="entry name" value="BRCT domain"/>
    <property type="match status" value="1"/>
</dbReference>
<evidence type="ECO:0000313" key="13">
    <source>
        <dbReference type="EMBL" id="MFC5864245.1"/>
    </source>
</evidence>
<dbReference type="Pfam" id="PF22745">
    <property type="entry name" value="Nlig-Ia"/>
    <property type="match status" value="1"/>
</dbReference>
<dbReference type="EMBL" id="JBHSPH010000009">
    <property type="protein sequence ID" value="MFC5864245.1"/>
    <property type="molecule type" value="Genomic_DNA"/>
</dbReference>
<accession>A0ABW1EJ73</accession>
<dbReference type="InterPro" id="IPR036420">
    <property type="entry name" value="BRCT_dom_sf"/>
</dbReference>
<dbReference type="Gene3D" id="1.10.150.20">
    <property type="entry name" value="5' to 3' exonuclease, C-terminal subdomain"/>
    <property type="match status" value="2"/>
</dbReference>
<dbReference type="Pfam" id="PF03120">
    <property type="entry name" value="OB_DNA_ligase"/>
    <property type="match status" value="1"/>
</dbReference>
<comment type="similarity">
    <text evidence="11">Belongs to the NAD-dependent DNA ligase family. LigA subfamily.</text>
</comment>
<evidence type="ECO:0000256" key="8">
    <source>
        <dbReference type="ARBA" id="ARBA00023027"/>
    </source>
</evidence>
<comment type="cofactor">
    <cofactor evidence="11">
        <name>Mg(2+)</name>
        <dbReference type="ChEBI" id="CHEBI:18420"/>
    </cofactor>
    <cofactor evidence="11">
        <name>Mn(2+)</name>
        <dbReference type="ChEBI" id="CHEBI:29035"/>
    </cofactor>
</comment>
<dbReference type="SMART" id="SM00532">
    <property type="entry name" value="LIGANc"/>
    <property type="match status" value="1"/>
</dbReference>
<feature type="binding site" evidence="11">
    <location>
        <position position="201"/>
    </location>
    <ligand>
        <name>NAD(+)</name>
        <dbReference type="ChEBI" id="CHEBI:57540"/>
    </ligand>
</feature>
<dbReference type="CDD" id="cd17748">
    <property type="entry name" value="BRCT_DNA_ligase_like"/>
    <property type="match status" value="1"/>
</dbReference>
<evidence type="ECO:0000313" key="14">
    <source>
        <dbReference type="Proteomes" id="UP001596091"/>
    </source>
</evidence>
<evidence type="ECO:0000256" key="5">
    <source>
        <dbReference type="ARBA" id="ARBA00022763"/>
    </source>
</evidence>
<dbReference type="Pfam" id="PF03119">
    <property type="entry name" value="DNA_ligase_ZBD"/>
    <property type="match status" value="1"/>
</dbReference>
<organism evidence="13 14">
    <name type="scientific">Acidicapsa dinghuensis</name>
    <dbReference type="NCBI Taxonomy" id="2218256"/>
    <lineage>
        <taxon>Bacteria</taxon>
        <taxon>Pseudomonadati</taxon>
        <taxon>Acidobacteriota</taxon>
        <taxon>Terriglobia</taxon>
        <taxon>Terriglobales</taxon>
        <taxon>Acidobacteriaceae</taxon>
        <taxon>Acidicapsa</taxon>
    </lineage>
</organism>
<dbReference type="GO" id="GO:0003911">
    <property type="term" value="F:DNA ligase (NAD+) activity"/>
    <property type="evidence" value="ECO:0007669"/>
    <property type="project" value="UniProtKB-EC"/>
</dbReference>
<dbReference type="Pfam" id="PF14520">
    <property type="entry name" value="HHH_5"/>
    <property type="match status" value="1"/>
</dbReference>
<dbReference type="SUPFAM" id="SSF50249">
    <property type="entry name" value="Nucleic acid-binding proteins"/>
    <property type="match status" value="1"/>
</dbReference>
<feature type="binding site" evidence="11">
    <location>
        <position position="459"/>
    </location>
    <ligand>
        <name>Zn(2+)</name>
        <dbReference type="ChEBI" id="CHEBI:29105"/>
    </ligand>
</feature>
<dbReference type="Gene3D" id="1.10.287.610">
    <property type="entry name" value="Helix hairpin bin"/>
    <property type="match status" value="1"/>
</dbReference>
<dbReference type="InterPro" id="IPR003583">
    <property type="entry name" value="Hlx-hairpin-Hlx_DNA-bd_motif"/>
</dbReference>
<dbReference type="SMART" id="SM00278">
    <property type="entry name" value="HhH1"/>
    <property type="match status" value="4"/>
</dbReference>
<feature type="binding site" evidence="11">
    <location>
        <position position="146"/>
    </location>
    <ligand>
        <name>NAD(+)</name>
        <dbReference type="ChEBI" id="CHEBI:57540"/>
    </ligand>
</feature>
<feature type="binding site" evidence="11">
    <location>
        <begin position="87"/>
        <end position="88"/>
    </location>
    <ligand>
        <name>NAD(+)</name>
        <dbReference type="ChEBI" id="CHEBI:57540"/>
    </ligand>
</feature>
<keyword evidence="6 11" id="KW-0862">Zinc</keyword>
<feature type="binding site" evidence="11">
    <location>
        <position position="439"/>
    </location>
    <ligand>
        <name>Zn(2+)</name>
        <dbReference type="ChEBI" id="CHEBI:29105"/>
    </ligand>
</feature>
<keyword evidence="7 11" id="KW-0460">Magnesium</keyword>
<proteinExistence type="inferred from homology"/>
<dbReference type="Gene3D" id="2.40.50.140">
    <property type="entry name" value="Nucleic acid-binding proteins"/>
    <property type="match status" value="1"/>
</dbReference>
<dbReference type="NCBIfam" id="NF005932">
    <property type="entry name" value="PRK07956.1"/>
    <property type="match status" value="1"/>
</dbReference>
<comment type="function">
    <text evidence="1 11">DNA ligase that catalyzes the formation of phosphodiester linkages between 5'-phosphoryl and 3'-hydroxyl groups in double-stranded DNA using NAD as a coenzyme and as the energy source for the reaction. It is essential for DNA replication and repair of damaged DNA.</text>
</comment>
<keyword evidence="8 11" id="KW-0520">NAD</keyword>
<dbReference type="Pfam" id="PF00533">
    <property type="entry name" value="BRCT"/>
    <property type="match status" value="1"/>
</dbReference>
<dbReference type="InterPro" id="IPR010994">
    <property type="entry name" value="RuvA_2-like"/>
</dbReference>
<keyword evidence="5 11" id="KW-0227">DNA damage</keyword>
<dbReference type="InterPro" id="IPR033136">
    <property type="entry name" value="DNA_ligase_CS"/>
</dbReference>
<feature type="binding site" evidence="11">
    <location>
        <position position="341"/>
    </location>
    <ligand>
        <name>NAD(+)</name>
        <dbReference type="ChEBI" id="CHEBI:57540"/>
    </ligand>
</feature>
<dbReference type="InterPro" id="IPR013840">
    <property type="entry name" value="DNAligase_N"/>
</dbReference>
<comment type="caution">
    <text evidence="13">The sequence shown here is derived from an EMBL/GenBank/DDBJ whole genome shotgun (WGS) entry which is preliminary data.</text>
</comment>
<dbReference type="SMART" id="SM00292">
    <property type="entry name" value="BRCT"/>
    <property type="match status" value="1"/>
</dbReference>
<feature type="binding site" evidence="11">
    <location>
        <position position="436"/>
    </location>
    <ligand>
        <name>Zn(2+)</name>
        <dbReference type="ChEBI" id="CHEBI:29105"/>
    </ligand>
</feature>
<protein>
    <recommendedName>
        <fullName evidence="11">DNA ligase</fullName>
        <ecNumber evidence="11">6.5.1.2</ecNumber>
    </recommendedName>
    <alternativeName>
        <fullName evidence="11">Polydeoxyribonucleotide synthase [NAD(+)]</fullName>
    </alternativeName>
</protein>
<keyword evidence="2 11" id="KW-0436">Ligase</keyword>
<dbReference type="CDD" id="cd00114">
    <property type="entry name" value="LIGANc"/>
    <property type="match status" value="1"/>
</dbReference>
<dbReference type="InterPro" id="IPR001679">
    <property type="entry name" value="DNA_ligase"/>
</dbReference>
<evidence type="ECO:0000256" key="9">
    <source>
        <dbReference type="ARBA" id="ARBA00023204"/>
    </source>
</evidence>
<dbReference type="InterPro" id="IPR004149">
    <property type="entry name" value="Znf_DNAligase_C4"/>
</dbReference>
<evidence type="ECO:0000259" key="12">
    <source>
        <dbReference type="PROSITE" id="PS50172"/>
    </source>
</evidence>
<evidence type="ECO:0000256" key="6">
    <source>
        <dbReference type="ARBA" id="ARBA00022833"/>
    </source>
</evidence>